<dbReference type="STRING" id="69771.A0A1V6PNL1"/>
<evidence type="ECO:0000256" key="2">
    <source>
        <dbReference type="ARBA" id="ARBA00010982"/>
    </source>
</evidence>
<dbReference type="AlphaFoldDB" id="A0A1V6PNL1"/>
<dbReference type="PROSITE" id="PS00737">
    <property type="entry name" value="THIOLASE_2"/>
    <property type="match status" value="1"/>
</dbReference>
<keyword evidence="15" id="KW-1185">Reference proteome</keyword>
<dbReference type="OrthoDB" id="5404651at2759"/>
<dbReference type="GO" id="GO:0005739">
    <property type="term" value="C:mitochondrion"/>
    <property type="evidence" value="ECO:0007669"/>
    <property type="project" value="TreeGrafter"/>
</dbReference>
<feature type="domain" description="Thiolase C-terminal" evidence="13">
    <location>
        <begin position="276"/>
        <end position="397"/>
    </location>
</feature>
<dbReference type="CDD" id="cd00751">
    <property type="entry name" value="thiolase"/>
    <property type="match status" value="1"/>
</dbReference>
<dbReference type="NCBIfam" id="TIGR01930">
    <property type="entry name" value="AcCoA-C-Actrans"/>
    <property type="match status" value="1"/>
</dbReference>
<comment type="pathway">
    <text evidence="8">Metabolic intermediate biosynthesis; (R)-mevalonate biosynthesis; (R)-mevalonate from acetyl-CoA: step 1/3.</text>
</comment>
<accession>A0A1V6PNL1</accession>
<protein>
    <recommendedName>
        <fullName evidence="4">acetyl-CoA C-acetyltransferase</fullName>
        <ecNumber evidence="4">2.3.1.9</ecNumber>
    </recommendedName>
</protein>
<evidence type="ECO:0000256" key="1">
    <source>
        <dbReference type="ARBA" id="ARBA00001958"/>
    </source>
</evidence>
<evidence type="ECO:0000256" key="11">
    <source>
        <dbReference type="SAM" id="MobiDB-lite"/>
    </source>
</evidence>
<dbReference type="InterPro" id="IPR016039">
    <property type="entry name" value="Thiolase-like"/>
</dbReference>
<dbReference type="Pfam" id="PF02803">
    <property type="entry name" value="Thiolase_C"/>
    <property type="match status" value="1"/>
</dbReference>
<dbReference type="PIRSF" id="PIRSF000429">
    <property type="entry name" value="Ac-CoA_Ac_transf"/>
    <property type="match status" value="1"/>
</dbReference>
<dbReference type="GO" id="GO:0003985">
    <property type="term" value="F:acetyl-CoA C-acetyltransferase activity"/>
    <property type="evidence" value="ECO:0007669"/>
    <property type="project" value="UniProtKB-EC"/>
</dbReference>
<evidence type="ECO:0000256" key="7">
    <source>
        <dbReference type="ARBA" id="ARBA00023315"/>
    </source>
</evidence>
<dbReference type="InterPro" id="IPR020613">
    <property type="entry name" value="Thiolase_CS"/>
</dbReference>
<dbReference type="PANTHER" id="PTHR18919:SF165">
    <property type="entry name" value="ACETYL-COA ACETYLTRANSFERASE"/>
    <property type="match status" value="1"/>
</dbReference>
<name>A0A1V6PNL1_PENDC</name>
<dbReference type="EC" id="2.3.1.9" evidence="4"/>
<evidence type="ECO:0000313" key="14">
    <source>
        <dbReference type="EMBL" id="OQD78598.1"/>
    </source>
</evidence>
<dbReference type="InterPro" id="IPR020616">
    <property type="entry name" value="Thiolase_N"/>
</dbReference>
<comment type="subunit">
    <text evidence="3">Homotetramer.</text>
</comment>
<dbReference type="EMBL" id="MDYL01000001">
    <property type="protein sequence ID" value="OQD78598.1"/>
    <property type="molecule type" value="Genomic_DNA"/>
</dbReference>
<dbReference type="InterPro" id="IPR002155">
    <property type="entry name" value="Thiolase"/>
</dbReference>
<feature type="active site" description="Acyl-thioester intermediate" evidence="9">
    <location>
        <position position="92"/>
    </location>
</feature>
<dbReference type="OMA" id="ICPSIAI"/>
<feature type="region of interest" description="Disordered" evidence="11">
    <location>
        <begin position="215"/>
        <end position="234"/>
    </location>
</feature>
<comment type="similarity">
    <text evidence="2 10">Belongs to the thiolase-like superfamily. Thiolase family.</text>
</comment>
<dbReference type="GO" id="GO:0006696">
    <property type="term" value="P:ergosterol biosynthetic process"/>
    <property type="evidence" value="ECO:0007669"/>
    <property type="project" value="TreeGrafter"/>
</dbReference>
<sequence>MSSLPPVYIVSTARTPVGSFLGSLSSLTAPQLGSHAIKAAVERAEGVNASDVEEVFFGNVLSAGVGQNPARQCAIGAGLPESTVCTTVNKVCASGLKAIILGAQTIMTGNADVVVAGGTESMSNTPHYLPNLRAGAKFGHQSMVDGIMKDGLQDAYGKQELMGLQAEECAQDHEFTREQQDNYAIRTYEKAQAAQKAGAFDYEIAPIEIPGFRGKPGVTVSQDDEPKNLNPDKLRNMKPAFIPGTGTVTAPNSSPLNDGAAAVVLVSEAKLKELNLKPIAKILGWGDAAQKPSKFTTAPALAIPKALKHAGVAQESIDAFEVNEAFSVVALANMKLLGLSEDKVNIHGGAVAIGHPLGASGARIVSTLIGVLKAKQGKLGCIGICNGGGGASALVIESLL</sequence>
<evidence type="ECO:0000256" key="4">
    <source>
        <dbReference type="ARBA" id="ARBA00012705"/>
    </source>
</evidence>
<gene>
    <name evidence="14" type="ORF">PENDEC_c001G00091</name>
</gene>
<feature type="active site" description="Proton acceptor" evidence="9">
    <location>
        <position position="355"/>
    </location>
</feature>
<evidence type="ECO:0000256" key="10">
    <source>
        <dbReference type="RuleBase" id="RU003557"/>
    </source>
</evidence>
<keyword evidence="5 10" id="KW-0808">Transferase</keyword>
<dbReference type="GO" id="GO:0006635">
    <property type="term" value="P:fatty acid beta-oxidation"/>
    <property type="evidence" value="ECO:0007669"/>
    <property type="project" value="TreeGrafter"/>
</dbReference>
<dbReference type="PROSITE" id="PS00098">
    <property type="entry name" value="THIOLASE_1"/>
    <property type="match status" value="1"/>
</dbReference>
<reference evidence="15" key="1">
    <citation type="journal article" date="2017" name="Nat. Microbiol.">
        <title>Global analysis of biosynthetic gene clusters reveals vast potential of secondary metabolite production in Penicillium species.</title>
        <authorList>
            <person name="Nielsen J.C."/>
            <person name="Grijseels S."/>
            <person name="Prigent S."/>
            <person name="Ji B."/>
            <person name="Dainat J."/>
            <person name="Nielsen K.F."/>
            <person name="Frisvad J.C."/>
            <person name="Workman M."/>
            <person name="Nielsen J."/>
        </authorList>
    </citation>
    <scope>NUCLEOTIDE SEQUENCE [LARGE SCALE GENOMIC DNA]</scope>
    <source>
        <strain evidence="15">IBT 11843</strain>
    </source>
</reference>
<dbReference type="PANTHER" id="PTHR18919">
    <property type="entry name" value="ACETYL-COA C-ACYLTRANSFERASE"/>
    <property type="match status" value="1"/>
</dbReference>
<feature type="active site" description="Proton acceptor" evidence="9">
    <location>
        <position position="385"/>
    </location>
</feature>
<feature type="domain" description="Thiolase N-terminal" evidence="12">
    <location>
        <begin position="7"/>
        <end position="268"/>
    </location>
</feature>
<organism evidence="14 15">
    <name type="scientific">Penicillium decumbens</name>
    <dbReference type="NCBI Taxonomy" id="69771"/>
    <lineage>
        <taxon>Eukaryota</taxon>
        <taxon>Fungi</taxon>
        <taxon>Dikarya</taxon>
        <taxon>Ascomycota</taxon>
        <taxon>Pezizomycotina</taxon>
        <taxon>Eurotiomycetes</taxon>
        <taxon>Eurotiomycetidae</taxon>
        <taxon>Eurotiales</taxon>
        <taxon>Aspergillaceae</taxon>
        <taxon>Penicillium</taxon>
    </lineage>
</organism>
<keyword evidence="6" id="KW-0630">Potassium</keyword>
<dbReference type="Proteomes" id="UP000191522">
    <property type="component" value="Unassembled WGS sequence"/>
</dbReference>
<keyword evidence="7 10" id="KW-0012">Acyltransferase</keyword>
<comment type="cofactor">
    <cofactor evidence="1">
        <name>K(+)</name>
        <dbReference type="ChEBI" id="CHEBI:29103"/>
    </cofactor>
</comment>
<evidence type="ECO:0000256" key="9">
    <source>
        <dbReference type="PIRSR" id="PIRSR000429-1"/>
    </source>
</evidence>
<evidence type="ECO:0000256" key="8">
    <source>
        <dbReference type="ARBA" id="ARBA00037924"/>
    </source>
</evidence>
<evidence type="ECO:0000313" key="15">
    <source>
        <dbReference type="Proteomes" id="UP000191522"/>
    </source>
</evidence>
<dbReference type="InterPro" id="IPR020617">
    <property type="entry name" value="Thiolase_C"/>
</dbReference>
<evidence type="ECO:0000256" key="6">
    <source>
        <dbReference type="ARBA" id="ARBA00022958"/>
    </source>
</evidence>
<proteinExistence type="inferred from homology"/>
<dbReference type="Pfam" id="PF00108">
    <property type="entry name" value="Thiolase_N"/>
    <property type="match status" value="1"/>
</dbReference>
<feature type="compositionally biased region" description="Basic and acidic residues" evidence="11">
    <location>
        <begin position="224"/>
        <end position="234"/>
    </location>
</feature>
<evidence type="ECO:0000256" key="3">
    <source>
        <dbReference type="ARBA" id="ARBA00011881"/>
    </source>
</evidence>
<dbReference type="InterPro" id="IPR020615">
    <property type="entry name" value="Thiolase_acyl_enz_int_AS"/>
</dbReference>
<dbReference type="SUPFAM" id="SSF53901">
    <property type="entry name" value="Thiolase-like"/>
    <property type="match status" value="2"/>
</dbReference>
<evidence type="ECO:0000259" key="13">
    <source>
        <dbReference type="Pfam" id="PF02803"/>
    </source>
</evidence>
<dbReference type="Gene3D" id="3.40.47.10">
    <property type="match status" value="1"/>
</dbReference>
<evidence type="ECO:0000259" key="12">
    <source>
        <dbReference type="Pfam" id="PF00108"/>
    </source>
</evidence>
<comment type="caution">
    <text evidence="14">The sequence shown here is derived from an EMBL/GenBank/DDBJ whole genome shotgun (WGS) entry which is preliminary data.</text>
</comment>
<evidence type="ECO:0000256" key="5">
    <source>
        <dbReference type="ARBA" id="ARBA00022679"/>
    </source>
</evidence>
<dbReference type="FunFam" id="3.40.47.10:FF:000007">
    <property type="entry name" value="acetyl-CoA acetyltransferase, mitochondrial"/>
    <property type="match status" value="1"/>
</dbReference>